<evidence type="ECO:0000313" key="3">
    <source>
        <dbReference type="EMBL" id="KAK6943190.1"/>
    </source>
</evidence>
<reference evidence="3 4" key="1">
    <citation type="submission" date="2023-12" db="EMBL/GenBank/DDBJ databases">
        <title>A high-quality genome assembly for Dillenia turbinata (Dilleniales).</title>
        <authorList>
            <person name="Chanderbali A."/>
        </authorList>
    </citation>
    <scope>NUCLEOTIDE SEQUENCE [LARGE SCALE GENOMIC DNA]</scope>
    <source>
        <strain evidence="3">LSX21</strain>
        <tissue evidence="3">Leaf</tissue>
    </source>
</reference>
<dbReference type="Proteomes" id="UP001370490">
    <property type="component" value="Unassembled WGS sequence"/>
</dbReference>
<evidence type="ECO:0000313" key="4">
    <source>
        <dbReference type="Proteomes" id="UP001370490"/>
    </source>
</evidence>
<comment type="caution">
    <text evidence="3">The sequence shown here is derived from an EMBL/GenBank/DDBJ whole genome shotgun (WGS) entry which is preliminary data.</text>
</comment>
<dbReference type="InterPro" id="IPR029962">
    <property type="entry name" value="TBL"/>
</dbReference>
<accession>A0AAN8VZG1</accession>
<sequence>MKEYNTTIDFYWSPYLVESNADDLWSHHNITNRIVRIQAIENHAKHWTDADAIVFGTYLWWRYPTIHVLWGSFNRSDGIYKDVEMLRCYEMALQTWSDWLEIQINRSKTQLSADWGMPADQKCYNEKEPIYREEYQGRETLTHANMMRAVEAAIEKLKKRGLNVQMLNITRLSDYRKDGHPSIYRKFWHSLSQDQLSYPPSYADCGHWCLPGVPDAWNEILYAYMAP</sequence>
<keyword evidence="4" id="KW-1185">Reference proteome</keyword>
<dbReference type="InterPro" id="IPR026057">
    <property type="entry name" value="TBL_C"/>
</dbReference>
<protein>
    <submittedName>
        <fullName evidence="3">PC-Esterase</fullName>
    </submittedName>
</protein>
<dbReference type="GO" id="GO:0005794">
    <property type="term" value="C:Golgi apparatus"/>
    <property type="evidence" value="ECO:0007669"/>
    <property type="project" value="TreeGrafter"/>
</dbReference>
<dbReference type="GO" id="GO:0016413">
    <property type="term" value="F:O-acetyltransferase activity"/>
    <property type="evidence" value="ECO:0007669"/>
    <property type="project" value="InterPro"/>
</dbReference>
<dbReference type="PANTHER" id="PTHR32285:SF11">
    <property type="entry name" value="PROTEIN TRICHOME BIREFRINGENCE-LIKE 34"/>
    <property type="match status" value="1"/>
</dbReference>
<proteinExistence type="inferred from homology"/>
<evidence type="ECO:0000256" key="1">
    <source>
        <dbReference type="ARBA" id="ARBA00007727"/>
    </source>
</evidence>
<name>A0AAN8VZG1_9MAGN</name>
<evidence type="ECO:0000259" key="2">
    <source>
        <dbReference type="Pfam" id="PF13839"/>
    </source>
</evidence>
<feature type="domain" description="Trichome birefringence-like C-terminal" evidence="2">
    <location>
        <begin position="2"/>
        <end position="223"/>
    </location>
</feature>
<comment type="similarity">
    <text evidence="1">Belongs to the PC-esterase family. TBL subfamily.</text>
</comment>
<dbReference type="Pfam" id="PF13839">
    <property type="entry name" value="PC-Esterase"/>
    <property type="match status" value="1"/>
</dbReference>
<dbReference type="AlphaFoldDB" id="A0AAN8VZG1"/>
<organism evidence="3 4">
    <name type="scientific">Dillenia turbinata</name>
    <dbReference type="NCBI Taxonomy" id="194707"/>
    <lineage>
        <taxon>Eukaryota</taxon>
        <taxon>Viridiplantae</taxon>
        <taxon>Streptophyta</taxon>
        <taxon>Embryophyta</taxon>
        <taxon>Tracheophyta</taxon>
        <taxon>Spermatophyta</taxon>
        <taxon>Magnoliopsida</taxon>
        <taxon>eudicotyledons</taxon>
        <taxon>Gunneridae</taxon>
        <taxon>Pentapetalae</taxon>
        <taxon>Dilleniales</taxon>
        <taxon>Dilleniaceae</taxon>
        <taxon>Dillenia</taxon>
    </lineage>
</organism>
<dbReference type="PANTHER" id="PTHR32285">
    <property type="entry name" value="PROTEIN TRICHOME BIREFRINGENCE-LIKE 9-RELATED"/>
    <property type="match status" value="1"/>
</dbReference>
<dbReference type="EMBL" id="JBAMMX010000004">
    <property type="protein sequence ID" value="KAK6943190.1"/>
    <property type="molecule type" value="Genomic_DNA"/>
</dbReference>
<gene>
    <name evidence="3" type="ORF">RJ641_028567</name>
</gene>